<keyword evidence="2" id="KW-1185">Reference proteome</keyword>
<dbReference type="Proteomes" id="UP000233837">
    <property type="component" value="Unassembled WGS sequence"/>
</dbReference>
<evidence type="ECO:0000313" key="2">
    <source>
        <dbReference type="Proteomes" id="UP000233837"/>
    </source>
</evidence>
<protein>
    <submittedName>
        <fullName evidence="1">Uncharacterized protein</fullName>
    </submittedName>
</protein>
<dbReference type="EMBL" id="KZ503311">
    <property type="protein sequence ID" value="PKU65769.1"/>
    <property type="molecule type" value="Genomic_DNA"/>
</dbReference>
<evidence type="ECO:0000313" key="1">
    <source>
        <dbReference type="EMBL" id="PKU65769.1"/>
    </source>
</evidence>
<name>A0A2I0VQS9_9ASPA</name>
<reference evidence="1 2" key="1">
    <citation type="journal article" date="2016" name="Sci. Rep.">
        <title>The Dendrobium catenatum Lindl. genome sequence provides insights into polysaccharide synthase, floral development and adaptive evolution.</title>
        <authorList>
            <person name="Zhang G.Q."/>
            <person name="Xu Q."/>
            <person name="Bian C."/>
            <person name="Tsai W.C."/>
            <person name="Yeh C.M."/>
            <person name="Liu K.W."/>
            <person name="Yoshida K."/>
            <person name="Zhang L.S."/>
            <person name="Chang S.B."/>
            <person name="Chen F."/>
            <person name="Shi Y."/>
            <person name="Su Y.Y."/>
            <person name="Zhang Y.Q."/>
            <person name="Chen L.J."/>
            <person name="Yin Y."/>
            <person name="Lin M."/>
            <person name="Huang H."/>
            <person name="Deng H."/>
            <person name="Wang Z.W."/>
            <person name="Zhu S.L."/>
            <person name="Zhao X."/>
            <person name="Deng C."/>
            <person name="Niu S.C."/>
            <person name="Huang J."/>
            <person name="Wang M."/>
            <person name="Liu G.H."/>
            <person name="Yang H.J."/>
            <person name="Xiao X.J."/>
            <person name="Hsiao Y.Y."/>
            <person name="Wu W.L."/>
            <person name="Chen Y.Y."/>
            <person name="Mitsuda N."/>
            <person name="Ohme-Takagi M."/>
            <person name="Luo Y.B."/>
            <person name="Van de Peer Y."/>
            <person name="Liu Z.J."/>
        </authorList>
    </citation>
    <scope>NUCLEOTIDE SEQUENCE [LARGE SCALE GENOMIC DNA]</scope>
    <source>
        <tissue evidence="1">The whole plant</tissue>
    </source>
</reference>
<accession>A0A2I0VQS9</accession>
<dbReference type="AlphaFoldDB" id="A0A2I0VQS9"/>
<sequence length="137" mass="15050">MNMDWSGQAAYTTKVSGHSAWMGMVNRIGQAGYRFGCTGAGKVGHVHWLVGSSGVHDSGVESFDSSRAGRRAAQSGLVVGVLGFDWRLRRMRETGDYLLIGVGRTNRERVKLFVNFSSCVWLREKRRSEVARVPASG</sequence>
<organism evidence="1 2">
    <name type="scientific">Dendrobium catenatum</name>
    <dbReference type="NCBI Taxonomy" id="906689"/>
    <lineage>
        <taxon>Eukaryota</taxon>
        <taxon>Viridiplantae</taxon>
        <taxon>Streptophyta</taxon>
        <taxon>Embryophyta</taxon>
        <taxon>Tracheophyta</taxon>
        <taxon>Spermatophyta</taxon>
        <taxon>Magnoliopsida</taxon>
        <taxon>Liliopsida</taxon>
        <taxon>Asparagales</taxon>
        <taxon>Orchidaceae</taxon>
        <taxon>Epidendroideae</taxon>
        <taxon>Malaxideae</taxon>
        <taxon>Dendrobiinae</taxon>
        <taxon>Dendrobium</taxon>
    </lineage>
</organism>
<reference evidence="1 2" key="2">
    <citation type="journal article" date="2017" name="Nature">
        <title>The Apostasia genome and the evolution of orchids.</title>
        <authorList>
            <person name="Zhang G.Q."/>
            <person name="Liu K.W."/>
            <person name="Li Z."/>
            <person name="Lohaus R."/>
            <person name="Hsiao Y.Y."/>
            <person name="Niu S.C."/>
            <person name="Wang J.Y."/>
            <person name="Lin Y.C."/>
            <person name="Xu Q."/>
            <person name="Chen L.J."/>
            <person name="Yoshida K."/>
            <person name="Fujiwara S."/>
            <person name="Wang Z.W."/>
            <person name="Zhang Y.Q."/>
            <person name="Mitsuda N."/>
            <person name="Wang M."/>
            <person name="Liu G.H."/>
            <person name="Pecoraro L."/>
            <person name="Huang H.X."/>
            <person name="Xiao X.J."/>
            <person name="Lin M."/>
            <person name="Wu X.Y."/>
            <person name="Wu W.L."/>
            <person name="Chen Y.Y."/>
            <person name="Chang S.B."/>
            <person name="Sakamoto S."/>
            <person name="Ohme-Takagi M."/>
            <person name="Yagi M."/>
            <person name="Zeng S.J."/>
            <person name="Shen C.Y."/>
            <person name="Yeh C.M."/>
            <person name="Luo Y.B."/>
            <person name="Tsai W.C."/>
            <person name="Van de Peer Y."/>
            <person name="Liu Z.J."/>
        </authorList>
    </citation>
    <scope>NUCLEOTIDE SEQUENCE [LARGE SCALE GENOMIC DNA]</scope>
    <source>
        <tissue evidence="1">The whole plant</tissue>
    </source>
</reference>
<proteinExistence type="predicted"/>
<gene>
    <name evidence="1" type="ORF">MA16_Dca019751</name>
</gene>